<dbReference type="AlphaFoldDB" id="A0AA95SJT7"/>
<keyword evidence="7" id="KW-1185">Reference proteome</keyword>
<dbReference type="KEGG" id="nnv:QNH39_12270"/>
<dbReference type="RefSeq" id="WP_268874977.1">
    <property type="nucleotide sequence ID" value="NZ_CP126114.1"/>
</dbReference>
<dbReference type="EMBL" id="CP126114">
    <property type="protein sequence ID" value="WHY89021.1"/>
    <property type="molecule type" value="Genomic_DNA"/>
</dbReference>
<protein>
    <submittedName>
        <fullName evidence="6">LysR family transcriptional regulator substrate-binding protein</fullName>
    </submittedName>
</protein>
<evidence type="ECO:0000256" key="4">
    <source>
        <dbReference type="ARBA" id="ARBA00023163"/>
    </source>
</evidence>
<organism evidence="6 7">
    <name type="scientific">Neobacillus novalis</name>
    <dbReference type="NCBI Taxonomy" id="220687"/>
    <lineage>
        <taxon>Bacteria</taxon>
        <taxon>Bacillati</taxon>
        <taxon>Bacillota</taxon>
        <taxon>Bacilli</taxon>
        <taxon>Bacillales</taxon>
        <taxon>Bacillaceae</taxon>
        <taxon>Neobacillus</taxon>
    </lineage>
</organism>
<reference evidence="6" key="1">
    <citation type="submission" date="2023-05" db="EMBL/GenBank/DDBJ databases">
        <title>Comparative genomics of Bacillaceae isolates and their secondary metabolite potential.</title>
        <authorList>
            <person name="Song L."/>
            <person name="Nielsen L.J."/>
            <person name="Mohite O."/>
            <person name="Xu X."/>
            <person name="Weber T."/>
            <person name="Kovacs A.T."/>
        </authorList>
    </citation>
    <scope>NUCLEOTIDE SEQUENCE</scope>
    <source>
        <strain evidence="6">XLM17</strain>
    </source>
</reference>
<keyword evidence="4" id="KW-0804">Transcription</keyword>
<dbReference type="GO" id="GO:0032993">
    <property type="term" value="C:protein-DNA complex"/>
    <property type="evidence" value="ECO:0007669"/>
    <property type="project" value="TreeGrafter"/>
</dbReference>
<dbReference type="GO" id="GO:0003700">
    <property type="term" value="F:DNA-binding transcription factor activity"/>
    <property type="evidence" value="ECO:0007669"/>
    <property type="project" value="TreeGrafter"/>
</dbReference>
<dbReference type="Gene3D" id="3.40.190.290">
    <property type="match status" value="1"/>
</dbReference>
<keyword evidence="3" id="KW-0238">DNA-binding</keyword>
<dbReference type="PANTHER" id="PTHR30346">
    <property type="entry name" value="TRANSCRIPTIONAL DUAL REGULATOR HCAR-RELATED"/>
    <property type="match status" value="1"/>
</dbReference>
<comment type="similarity">
    <text evidence="1">Belongs to the LysR transcriptional regulatory family.</text>
</comment>
<evidence type="ECO:0000259" key="5">
    <source>
        <dbReference type="Pfam" id="PF03466"/>
    </source>
</evidence>
<dbReference type="SUPFAM" id="SSF53850">
    <property type="entry name" value="Periplasmic binding protein-like II"/>
    <property type="match status" value="1"/>
</dbReference>
<gene>
    <name evidence="6" type="ORF">QNH39_12270</name>
</gene>
<dbReference type="Proteomes" id="UP001178288">
    <property type="component" value="Chromosome"/>
</dbReference>
<dbReference type="CDD" id="cd05466">
    <property type="entry name" value="PBP2_LTTR_substrate"/>
    <property type="match status" value="1"/>
</dbReference>
<evidence type="ECO:0000256" key="2">
    <source>
        <dbReference type="ARBA" id="ARBA00023015"/>
    </source>
</evidence>
<dbReference type="Pfam" id="PF03466">
    <property type="entry name" value="LysR_substrate"/>
    <property type="match status" value="1"/>
</dbReference>
<dbReference type="PANTHER" id="PTHR30346:SF0">
    <property type="entry name" value="HCA OPERON TRANSCRIPTIONAL ACTIVATOR HCAR"/>
    <property type="match status" value="1"/>
</dbReference>
<evidence type="ECO:0000256" key="1">
    <source>
        <dbReference type="ARBA" id="ARBA00009437"/>
    </source>
</evidence>
<proteinExistence type="inferred from homology"/>
<evidence type="ECO:0000313" key="6">
    <source>
        <dbReference type="EMBL" id="WHY89021.1"/>
    </source>
</evidence>
<evidence type="ECO:0000313" key="7">
    <source>
        <dbReference type="Proteomes" id="UP001178288"/>
    </source>
</evidence>
<evidence type="ECO:0000256" key="3">
    <source>
        <dbReference type="ARBA" id="ARBA00023125"/>
    </source>
</evidence>
<keyword evidence="2" id="KW-0805">Transcription regulation</keyword>
<accession>A0AA95SJT7</accession>
<dbReference type="GO" id="GO:0003677">
    <property type="term" value="F:DNA binding"/>
    <property type="evidence" value="ECO:0007669"/>
    <property type="project" value="UniProtKB-KW"/>
</dbReference>
<dbReference type="InterPro" id="IPR005119">
    <property type="entry name" value="LysR_subst-bd"/>
</dbReference>
<feature type="domain" description="LysR substrate-binding" evidence="5">
    <location>
        <begin position="2"/>
        <end position="170"/>
    </location>
</feature>
<sequence length="186" mass="20721">MTEKMSSELIELLKKAELDMAFIDLPGNFDKLETLSAYPMIEDEVVLITQKLHPFANLEPIGLSEVKNEPFILMNKASTLFQICMEACKRAGFTPDITHESSQIDIIVGLVAEGLGVSLLTSKEADYFSKANISLIRLEKPINHTTALVISNRITKSKAMKTFIKHAQEWEGRTPGAEVLKSNKNI</sequence>
<name>A0AA95SJT7_9BACI</name>